<evidence type="ECO:0000313" key="2">
    <source>
        <dbReference type="Proteomes" id="UP000339690"/>
    </source>
</evidence>
<accession>A0A5Q2TTZ4</accession>
<protein>
    <submittedName>
        <fullName evidence="1">Glycosyl transferase</fullName>
    </submittedName>
</protein>
<keyword evidence="1" id="KW-0808">Transferase</keyword>
<proteinExistence type="predicted"/>
<reference evidence="1 2" key="1">
    <citation type="submission" date="2019-11" db="EMBL/GenBank/DDBJ databases">
        <title>Gracilibacillus salitolerans sp. nov., a moderate halophile isolated from a saline soil in northwest China.</title>
        <authorList>
            <person name="Gan L."/>
        </authorList>
    </citation>
    <scope>NUCLEOTIDE SEQUENCE [LARGE SCALE GENOMIC DNA]</scope>
    <source>
        <strain evidence="1 2">SCU50</strain>
    </source>
</reference>
<dbReference type="InterPro" id="IPR029465">
    <property type="entry name" value="ATPgrasp_TupA"/>
</dbReference>
<organism evidence="1 2">
    <name type="scientific">Gracilibacillus salitolerans</name>
    <dbReference type="NCBI Taxonomy" id="2663022"/>
    <lineage>
        <taxon>Bacteria</taxon>
        <taxon>Bacillati</taxon>
        <taxon>Bacillota</taxon>
        <taxon>Bacilli</taxon>
        <taxon>Bacillales</taxon>
        <taxon>Bacillaceae</taxon>
        <taxon>Gracilibacillus</taxon>
    </lineage>
</organism>
<dbReference type="EMBL" id="CP045915">
    <property type="protein sequence ID" value="QGH36258.1"/>
    <property type="molecule type" value="Genomic_DNA"/>
</dbReference>
<name>A0A5Q2TTZ4_9BACI</name>
<gene>
    <name evidence="1" type="ORF">GI584_20410</name>
</gene>
<dbReference type="RefSeq" id="WP_153792432.1">
    <property type="nucleotide sequence ID" value="NZ_CP045915.1"/>
</dbReference>
<dbReference type="Proteomes" id="UP000339690">
    <property type="component" value="Chromosome"/>
</dbReference>
<dbReference type="Pfam" id="PF14305">
    <property type="entry name" value="ATPgrasp_TupA"/>
    <property type="match status" value="1"/>
</dbReference>
<sequence length="303" mass="36081">MFRQLKTALNEPKITLLYILRLKIFRFIPDTLYLKITYKLKTGNKLNLKDPKTFNEKLQYLKLYDRNPIYTQLVDKYEVRKYIVTTIGEEYLTPLLGVYDSFDEIDFSELPNQFVLKCTHDSGGLVICKDKSRLDINAAKEKITKCLKKNYYYIYGEWPYKNVKPRIVCEKYMEDEHGTDLKDYRFFCFNGIPRFIAVDFNITDKSKTRRNLYDLEWNLMNGSISYPRELSEVVPKPIELNKMINLSKILSKNIPHVRVDFYYVNGKVYFGEMTFFHQSGYGKIQPKEFDMEMGEWIKTPNCE</sequence>
<evidence type="ECO:0000313" key="1">
    <source>
        <dbReference type="EMBL" id="QGH36258.1"/>
    </source>
</evidence>
<dbReference type="KEGG" id="grc:GI584_20410"/>
<dbReference type="AlphaFoldDB" id="A0A5Q2TTZ4"/>
<dbReference type="GO" id="GO:0016740">
    <property type="term" value="F:transferase activity"/>
    <property type="evidence" value="ECO:0007669"/>
    <property type="project" value="UniProtKB-KW"/>
</dbReference>
<keyword evidence="2" id="KW-1185">Reference proteome</keyword>